<gene>
    <name evidence="1" type="ORF">EVAR_88981_1</name>
</gene>
<comment type="caution">
    <text evidence="1">The sequence shown here is derived from an EMBL/GenBank/DDBJ whole genome shotgun (WGS) entry which is preliminary data.</text>
</comment>
<accession>A0A4C1VQX0</accession>
<proteinExistence type="predicted"/>
<organism evidence="1 2">
    <name type="scientific">Eumeta variegata</name>
    <name type="common">Bagworm moth</name>
    <name type="synonym">Eumeta japonica</name>
    <dbReference type="NCBI Taxonomy" id="151549"/>
    <lineage>
        <taxon>Eukaryota</taxon>
        <taxon>Metazoa</taxon>
        <taxon>Ecdysozoa</taxon>
        <taxon>Arthropoda</taxon>
        <taxon>Hexapoda</taxon>
        <taxon>Insecta</taxon>
        <taxon>Pterygota</taxon>
        <taxon>Neoptera</taxon>
        <taxon>Endopterygota</taxon>
        <taxon>Lepidoptera</taxon>
        <taxon>Glossata</taxon>
        <taxon>Ditrysia</taxon>
        <taxon>Tineoidea</taxon>
        <taxon>Psychidae</taxon>
        <taxon>Oiketicinae</taxon>
        <taxon>Eumeta</taxon>
    </lineage>
</organism>
<evidence type="ECO:0000313" key="2">
    <source>
        <dbReference type="Proteomes" id="UP000299102"/>
    </source>
</evidence>
<dbReference type="AlphaFoldDB" id="A0A4C1VQX0"/>
<dbReference type="EMBL" id="BGZK01000389">
    <property type="protein sequence ID" value="GBP40920.1"/>
    <property type="molecule type" value="Genomic_DNA"/>
</dbReference>
<reference evidence="1 2" key="1">
    <citation type="journal article" date="2019" name="Commun. Biol.">
        <title>The bagworm genome reveals a unique fibroin gene that provides high tensile strength.</title>
        <authorList>
            <person name="Kono N."/>
            <person name="Nakamura H."/>
            <person name="Ohtoshi R."/>
            <person name="Tomita M."/>
            <person name="Numata K."/>
            <person name="Arakawa K."/>
        </authorList>
    </citation>
    <scope>NUCLEOTIDE SEQUENCE [LARGE SCALE GENOMIC DNA]</scope>
</reference>
<keyword evidence="2" id="KW-1185">Reference proteome</keyword>
<sequence>MRLQLGLGPRYPPRRIASCPWRLDEITSIQSFLHTTACNEISAALGMLVRRMLGASCLKSPGNYFLWAATLSRSYWTNVRLLLREPVCGCGSRKSTTQTLRQRRSAALGSHRAGVEGLTSNV</sequence>
<name>A0A4C1VQX0_EUMVA</name>
<evidence type="ECO:0000313" key="1">
    <source>
        <dbReference type="EMBL" id="GBP40920.1"/>
    </source>
</evidence>
<dbReference type="Proteomes" id="UP000299102">
    <property type="component" value="Unassembled WGS sequence"/>
</dbReference>
<protein>
    <submittedName>
        <fullName evidence="1">Uncharacterized protein</fullName>
    </submittedName>
</protein>